<dbReference type="Pfam" id="PF08348">
    <property type="entry name" value="PAS_6"/>
    <property type="match status" value="1"/>
</dbReference>
<dbReference type="PANTHER" id="PTHR35568">
    <property type="entry name" value="TRANSCRIPTIONAL REGULATOR DAUR"/>
    <property type="match status" value="1"/>
</dbReference>
<gene>
    <name evidence="3" type="ORF">CIAN88_08610</name>
</gene>
<dbReference type="Pfam" id="PF13309">
    <property type="entry name" value="HTH_22"/>
    <property type="match status" value="1"/>
</dbReference>
<name>A0A099I6Z2_CLOIN</name>
<proteinExistence type="predicted"/>
<accession>A0A099I6Z2</accession>
<dbReference type="InterPro" id="IPR039445">
    <property type="entry name" value="DauR-like_HTH"/>
</dbReference>
<sequence>MKPQEVQLTLIDKMILQSYRSMVEGLGNYLGEAYEIVLHSLEDFQHSVIYINHGEHTGRKVGAPITDKALDFLIEFSENSSKQETYYSVNAKGEPLKSTTIAIKGENDRIIGLLCMNFYMNISFYDFIHTFVQKETLAVENDSATETFASNVDDMITSTLNTVKERIYNDPAISSSNKNKEIIYDLYNKGIFQIKDAVTVIAKLLNISKNTVYLHLRKCSNHKF</sequence>
<feature type="domain" description="Transcriptional regulator DauR-like HTH" evidence="2">
    <location>
        <begin position="160"/>
        <end position="217"/>
    </location>
</feature>
<evidence type="ECO:0000259" key="2">
    <source>
        <dbReference type="Pfam" id="PF13309"/>
    </source>
</evidence>
<dbReference type="PANTHER" id="PTHR35568:SF1">
    <property type="entry name" value="TRANSCRIPTIONAL REGULATOR DAUR"/>
    <property type="match status" value="1"/>
</dbReference>
<dbReference type="Proteomes" id="UP000030008">
    <property type="component" value="Unassembled WGS sequence"/>
</dbReference>
<dbReference type="InterPro" id="IPR039446">
    <property type="entry name" value="DauR-like"/>
</dbReference>
<dbReference type="RefSeq" id="WP_044905031.1">
    <property type="nucleotide sequence ID" value="NZ_JQIF01000039.1"/>
</dbReference>
<evidence type="ECO:0000259" key="1">
    <source>
        <dbReference type="Pfam" id="PF08348"/>
    </source>
</evidence>
<reference evidence="3 4" key="1">
    <citation type="submission" date="2014-08" db="EMBL/GenBank/DDBJ databases">
        <title>Clostridium innocuum, an unnegligible vancomycin-resistant pathogen causing extra-intestinal infections.</title>
        <authorList>
            <person name="Feng Y."/>
            <person name="Chiu C.-H."/>
        </authorList>
    </citation>
    <scope>NUCLEOTIDE SEQUENCE [LARGE SCALE GENOMIC DNA]</scope>
    <source>
        <strain evidence="3 4">AN88</strain>
    </source>
</reference>
<protein>
    <recommendedName>
        <fullName evidence="5">Transcriptional regulator</fullName>
    </recommendedName>
</protein>
<evidence type="ECO:0000313" key="4">
    <source>
        <dbReference type="Proteomes" id="UP000030008"/>
    </source>
</evidence>
<evidence type="ECO:0008006" key="5">
    <source>
        <dbReference type="Google" id="ProtNLM"/>
    </source>
</evidence>
<comment type="caution">
    <text evidence="3">The sequence shown here is derived from an EMBL/GenBank/DDBJ whole genome shotgun (WGS) entry which is preliminary data.</text>
</comment>
<feature type="domain" description="YheO-like" evidence="1">
    <location>
        <begin position="16"/>
        <end position="120"/>
    </location>
</feature>
<dbReference type="InterPro" id="IPR013559">
    <property type="entry name" value="YheO"/>
</dbReference>
<organism evidence="3 4">
    <name type="scientific">Clostridium innocuum</name>
    <dbReference type="NCBI Taxonomy" id="1522"/>
    <lineage>
        <taxon>Bacteria</taxon>
        <taxon>Bacillati</taxon>
        <taxon>Bacillota</taxon>
        <taxon>Clostridia</taxon>
        <taxon>Eubacteriales</taxon>
        <taxon>Clostridiaceae</taxon>
        <taxon>Clostridium</taxon>
    </lineage>
</organism>
<dbReference type="AlphaFoldDB" id="A0A099I6Z2"/>
<evidence type="ECO:0000313" key="3">
    <source>
        <dbReference type="EMBL" id="KGJ53475.1"/>
    </source>
</evidence>
<dbReference type="EMBL" id="JQIF01000039">
    <property type="protein sequence ID" value="KGJ53475.1"/>
    <property type="molecule type" value="Genomic_DNA"/>
</dbReference>